<dbReference type="Proteomes" id="UP000054477">
    <property type="component" value="Unassembled WGS sequence"/>
</dbReference>
<sequence>MKPSLPYMWVMMENVTSRGRVMVGWSQGVNLIFKTAALAASCDCPPKIIVNETFGRVDALYVSRTLKLITPFNPH</sequence>
<organism evidence="1 2">
    <name type="scientific">Laccaria amethystina LaAM-08-1</name>
    <dbReference type="NCBI Taxonomy" id="1095629"/>
    <lineage>
        <taxon>Eukaryota</taxon>
        <taxon>Fungi</taxon>
        <taxon>Dikarya</taxon>
        <taxon>Basidiomycota</taxon>
        <taxon>Agaricomycotina</taxon>
        <taxon>Agaricomycetes</taxon>
        <taxon>Agaricomycetidae</taxon>
        <taxon>Agaricales</taxon>
        <taxon>Agaricineae</taxon>
        <taxon>Hydnangiaceae</taxon>
        <taxon>Laccaria</taxon>
    </lineage>
</organism>
<dbReference type="HOGENOM" id="CLU_2671431_0_0_1"/>
<evidence type="ECO:0000313" key="2">
    <source>
        <dbReference type="Proteomes" id="UP000054477"/>
    </source>
</evidence>
<gene>
    <name evidence="1" type="ORF">K443DRAFT_681691</name>
</gene>
<reference evidence="1 2" key="1">
    <citation type="submission" date="2014-04" db="EMBL/GenBank/DDBJ databases">
        <authorList>
            <consortium name="DOE Joint Genome Institute"/>
            <person name="Kuo A."/>
            <person name="Kohler A."/>
            <person name="Nagy L.G."/>
            <person name="Floudas D."/>
            <person name="Copeland A."/>
            <person name="Barry K.W."/>
            <person name="Cichocki N."/>
            <person name="Veneault-Fourrey C."/>
            <person name="LaButti K."/>
            <person name="Lindquist E.A."/>
            <person name="Lipzen A."/>
            <person name="Lundell T."/>
            <person name="Morin E."/>
            <person name="Murat C."/>
            <person name="Sun H."/>
            <person name="Tunlid A."/>
            <person name="Henrissat B."/>
            <person name="Grigoriev I.V."/>
            <person name="Hibbett D.S."/>
            <person name="Martin F."/>
            <person name="Nordberg H.P."/>
            <person name="Cantor M.N."/>
            <person name="Hua S.X."/>
        </authorList>
    </citation>
    <scope>NUCLEOTIDE SEQUENCE [LARGE SCALE GENOMIC DNA]</scope>
    <source>
        <strain evidence="1 2">LaAM-08-1</strain>
    </source>
</reference>
<name>A0A0C9WX24_9AGAR</name>
<proteinExistence type="predicted"/>
<reference evidence="2" key="2">
    <citation type="submission" date="2015-01" db="EMBL/GenBank/DDBJ databases">
        <title>Evolutionary Origins and Diversification of the Mycorrhizal Mutualists.</title>
        <authorList>
            <consortium name="DOE Joint Genome Institute"/>
            <consortium name="Mycorrhizal Genomics Consortium"/>
            <person name="Kohler A."/>
            <person name="Kuo A."/>
            <person name="Nagy L.G."/>
            <person name="Floudas D."/>
            <person name="Copeland A."/>
            <person name="Barry K.W."/>
            <person name="Cichocki N."/>
            <person name="Veneault-Fourrey C."/>
            <person name="LaButti K."/>
            <person name="Lindquist E.A."/>
            <person name="Lipzen A."/>
            <person name="Lundell T."/>
            <person name="Morin E."/>
            <person name="Murat C."/>
            <person name="Riley R."/>
            <person name="Ohm R."/>
            <person name="Sun H."/>
            <person name="Tunlid A."/>
            <person name="Henrissat B."/>
            <person name="Grigoriev I.V."/>
            <person name="Hibbett D.S."/>
            <person name="Martin F."/>
        </authorList>
    </citation>
    <scope>NUCLEOTIDE SEQUENCE [LARGE SCALE GENOMIC DNA]</scope>
    <source>
        <strain evidence="2">LaAM-08-1</strain>
    </source>
</reference>
<protein>
    <submittedName>
        <fullName evidence="1">Uncharacterized protein</fullName>
    </submittedName>
</protein>
<dbReference type="AlphaFoldDB" id="A0A0C9WX24"/>
<keyword evidence="2" id="KW-1185">Reference proteome</keyword>
<accession>A0A0C9WX24</accession>
<evidence type="ECO:0000313" key="1">
    <source>
        <dbReference type="EMBL" id="KIJ97215.1"/>
    </source>
</evidence>
<dbReference type="EMBL" id="KN838699">
    <property type="protein sequence ID" value="KIJ97215.1"/>
    <property type="molecule type" value="Genomic_DNA"/>
</dbReference>